<protein>
    <submittedName>
        <fullName evidence="11">TRAP transporter small permease</fullName>
    </submittedName>
</protein>
<evidence type="ECO:0000256" key="5">
    <source>
        <dbReference type="ARBA" id="ARBA00022692"/>
    </source>
</evidence>
<organism evidence="11 12">
    <name type="scientific">Sporosarcina siberiensis</name>
    <dbReference type="NCBI Taxonomy" id="1365606"/>
    <lineage>
        <taxon>Bacteria</taxon>
        <taxon>Bacillati</taxon>
        <taxon>Bacillota</taxon>
        <taxon>Bacilli</taxon>
        <taxon>Bacillales</taxon>
        <taxon>Caryophanaceae</taxon>
        <taxon>Sporosarcina</taxon>
    </lineage>
</organism>
<evidence type="ECO:0000256" key="1">
    <source>
        <dbReference type="ARBA" id="ARBA00004429"/>
    </source>
</evidence>
<evidence type="ECO:0000259" key="10">
    <source>
        <dbReference type="Pfam" id="PF04290"/>
    </source>
</evidence>
<comment type="subcellular location">
    <subcellularLocation>
        <location evidence="1">Cell inner membrane</location>
        <topology evidence="1">Multi-pass membrane protein</topology>
    </subcellularLocation>
</comment>
<comment type="similarity">
    <text evidence="8">Belongs to the TRAP transporter small permease family.</text>
</comment>
<comment type="caution">
    <text evidence="11">The sequence shown here is derived from an EMBL/GenBank/DDBJ whole genome shotgun (WGS) entry which is preliminary data.</text>
</comment>
<evidence type="ECO:0000256" key="7">
    <source>
        <dbReference type="ARBA" id="ARBA00023136"/>
    </source>
</evidence>
<dbReference type="RefSeq" id="WP_381539132.1">
    <property type="nucleotide sequence ID" value="NZ_JBHUGI010000034.1"/>
</dbReference>
<evidence type="ECO:0000256" key="9">
    <source>
        <dbReference type="SAM" id="Phobius"/>
    </source>
</evidence>
<accession>A0ABW4SID3</accession>
<feature type="transmembrane region" description="Helical" evidence="9">
    <location>
        <begin position="134"/>
        <end position="152"/>
    </location>
</feature>
<keyword evidence="6 9" id="KW-1133">Transmembrane helix</keyword>
<evidence type="ECO:0000256" key="4">
    <source>
        <dbReference type="ARBA" id="ARBA00022519"/>
    </source>
</evidence>
<evidence type="ECO:0000256" key="3">
    <source>
        <dbReference type="ARBA" id="ARBA00022475"/>
    </source>
</evidence>
<name>A0ABW4SID3_9BACL</name>
<evidence type="ECO:0000313" key="11">
    <source>
        <dbReference type="EMBL" id="MFD1929191.1"/>
    </source>
</evidence>
<keyword evidence="2" id="KW-0813">Transport</keyword>
<feature type="transmembrane region" description="Helical" evidence="9">
    <location>
        <begin position="90"/>
        <end position="114"/>
    </location>
</feature>
<evidence type="ECO:0000256" key="6">
    <source>
        <dbReference type="ARBA" id="ARBA00022989"/>
    </source>
</evidence>
<dbReference type="InterPro" id="IPR055348">
    <property type="entry name" value="DctQ"/>
</dbReference>
<dbReference type="PANTHER" id="PTHR35011:SF2">
    <property type="entry name" value="2,3-DIKETO-L-GULONATE TRAP TRANSPORTER SMALL PERMEASE PROTEIN YIAM"/>
    <property type="match status" value="1"/>
</dbReference>
<dbReference type="EMBL" id="JBHUGI010000034">
    <property type="protein sequence ID" value="MFD1929191.1"/>
    <property type="molecule type" value="Genomic_DNA"/>
</dbReference>
<keyword evidence="5 9" id="KW-0812">Transmembrane</keyword>
<keyword evidence="3" id="KW-1003">Cell membrane</keyword>
<feature type="domain" description="Tripartite ATP-independent periplasmic transporters DctQ component" evidence="10">
    <location>
        <begin position="27"/>
        <end position="153"/>
    </location>
</feature>
<evidence type="ECO:0000256" key="8">
    <source>
        <dbReference type="ARBA" id="ARBA00038436"/>
    </source>
</evidence>
<evidence type="ECO:0000313" key="12">
    <source>
        <dbReference type="Proteomes" id="UP001597218"/>
    </source>
</evidence>
<gene>
    <name evidence="11" type="ORF">ACFSFY_14205</name>
</gene>
<feature type="transmembrane region" description="Helical" evidence="9">
    <location>
        <begin position="51"/>
        <end position="69"/>
    </location>
</feature>
<dbReference type="Proteomes" id="UP001597218">
    <property type="component" value="Unassembled WGS sequence"/>
</dbReference>
<dbReference type="Pfam" id="PF04290">
    <property type="entry name" value="DctQ"/>
    <property type="match status" value="1"/>
</dbReference>
<dbReference type="PANTHER" id="PTHR35011">
    <property type="entry name" value="2,3-DIKETO-L-GULONATE TRAP TRANSPORTER SMALL PERMEASE PROTEIN YIAM"/>
    <property type="match status" value="1"/>
</dbReference>
<keyword evidence="7 9" id="KW-0472">Membrane</keyword>
<dbReference type="InterPro" id="IPR007387">
    <property type="entry name" value="TRAP_DctQ"/>
</dbReference>
<proteinExistence type="inferred from homology"/>
<keyword evidence="12" id="KW-1185">Reference proteome</keyword>
<sequence>MVAYYHKILFSINRFITLISITIIALIVSVTFLQVIFRYVLNNSLGWADEVSRFMLIWASFLSISIAVWHKAHLRIDFFIKRFPNGILKFVTPIIHIANMAFLLIAFVTSFYVISISSNFALVSVPLNWGQALISFPIGIGLSFLYYINFLIQGEGVK</sequence>
<feature type="transmembrane region" description="Helical" evidence="9">
    <location>
        <begin position="12"/>
        <end position="39"/>
    </location>
</feature>
<reference evidence="12" key="1">
    <citation type="journal article" date="2019" name="Int. J. Syst. Evol. Microbiol.">
        <title>The Global Catalogue of Microorganisms (GCM) 10K type strain sequencing project: providing services to taxonomists for standard genome sequencing and annotation.</title>
        <authorList>
            <consortium name="The Broad Institute Genomics Platform"/>
            <consortium name="The Broad Institute Genome Sequencing Center for Infectious Disease"/>
            <person name="Wu L."/>
            <person name="Ma J."/>
        </authorList>
    </citation>
    <scope>NUCLEOTIDE SEQUENCE [LARGE SCALE GENOMIC DNA]</scope>
    <source>
        <strain evidence="12">CGMCC 4.7177</strain>
    </source>
</reference>
<keyword evidence="4" id="KW-0997">Cell inner membrane</keyword>
<evidence type="ECO:0000256" key="2">
    <source>
        <dbReference type="ARBA" id="ARBA00022448"/>
    </source>
</evidence>